<organism evidence="1 2">
    <name type="scientific">Owenia fusiformis</name>
    <name type="common">Polychaete worm</name>
    <dbReference type="NCBI Taxonomy" id="6347"/>
    <lineage>
        <taxon>Eukaryota</taxon>
        <taxon>Metazoa</taxon>
        <taxon>Spiralia</taxon>
        <taxon>Lophotrochozoa</taxon>
        <taxon>Annelida</taxon>
        <taxon>Polychaeta</taxon>
        <taxon>Sedentaria</taxon>
        <taxon>Canalipalpata</taxon>
        <taxon>Sabellida</taxon>
        <taxon>Oweniida</taxon>
        <taxon>Oweniidae</taxon>
        <taxon>Owenia</taxon>
    </lineage>
</organism>
<protein>
    <submittedName>
        <fullName evidence="1">Uncharacterized protein</fullName>
    </submittedName>
</protein>
<dbReference type="PROSITE" id="PS50088">
    <property type="entry name" value="ANK_REPEAT"/>
    <property type="match status" value="3"/>
</dbReference>
<evidence type="ECO:0000313" key="2">
    <source>
        <dbReference type="Proteomes" id="UP000749559"/>
    </source>
</evidence>
<comment type="caution">
    <text evidence="1">The sequence shown here is derived from an EMBL/GenBank/DDBJ whole genome shotgun (WGS) entry which is preliminary data.</text>
</comment>
<dbReference type="InterPro" id="IPR036770">
    <property type="entry name" value="Ankyrin_rpt-contain_sf"/>
</dbReference>
<dbReference type="PANTHER" id="PTHR23206:SF8">
    <property type="entry name" value="ANKYRIN REPEAT AND KH DOMAIN-CONTAINING 1"/>
    <property type="match status" value="1"/>
</dbReference>
<keyword evidence="2" id="KW-1185">Reference proteome</keyword>
<reference evidence="1" key="1">
    <citation type="submission" date="2022-03" db="EMBL/GenBank/DDBJ databases">
        <authorList>
            <person name="Martin C."/>
        </authorList>
    </citation>
    <scope>NUCLEOTIDE SEQUENCE</scope>
</reference>
<dbReference type="GO" id="GO:0005737">
    <property type="term" value="C:cytoplasm"/>
    <property type="evidence" value="ECO:0007669"/>
    <property type="project" value="TreeGrafter"/>
</dbReference>
<dbReference type="Gene3D" id="1.25.40.20">
    <property type="entry name" value="Ankyrin repeat-containing domain"/>
    <property type="match status" value="1"/>
</dbReference>
<dbReference type="PROSITE" id="PS50297">
    <property type="entry name" value="ANK_REP_REGION"/>
    <property type="match status" value="2"/>
</dbReference>
<dbReference type="PANTHER" id="PTHR23206">
    <property type="entry name" value="MASK PROTEIN"/>
    <property type="match status" value="1"/>
</dbReference>
<feature type="non-terminal residue" evidence="1">
    <location>
        <position position="133"/>
    </location>
</feature>
<accession>A0A8J1XMA7</accession>
<sequence length="133" mass="14390">QHPATLCIMWGRYEDVMQVLIETGSNVEEHNENGHTPLMEAASAGHAGVAMSLLEGGAGINTPSNKFKESALTLACYKGHLEMVKFVLEAGADQEHKTDEMHTALMEASMDGHVDVARLLLDSWAQVNMPADS</sequence>
<evidence type="ECO:0000313" key="1">
    <source>
        <dbReference type="EMBL" id="CAH1778202.1"/>
    </source>
</evidence>
<proteinExistence type="predicted"/>
<gene>
    <name evidence="1" type="ORF">OFUS_LOCUS5158</name>
</gene>
<dbReference type="PRINTS" id="PR01415">
    <property type="entry name" value="ANKYRIN"/>
</dbReference>
<dbReference type="SUPFAM" id="SSF48403">
    <property type="entry name" value="Ankyrin repeat"/>
    <property type="match status" value="1"/>
</dbReference>
<dbReference type="SMART" id="SM00248">
    <property type="entry name" value="ANK"/>
    <property type="match status" value="3"/>
</dbReference>
<dbReference type="Pfam" id="PF12796">
    <property type="entry name" value="Ank_2"/>
    <property type="match status" value="2"/>
</dbReference>
<dbReference type="InterPro" id="IPR002110">
    <property type="entry name" value="Ankyrin_rpt"/>
</dbReference>
<dbReference type="EMBL" id="CAIIXF020000002">
    <property type="protein sequence ID" value="CAH1778202.1"/>
    <property type="molecule type" value="Genomic_DNA"/>
</dbReference>
<dbReference type="OrthoDB" id="20872at2759"/>
<name>A0A8J1XMA7_OWEFU</name>
<dbReference type="AlphaFoldDB" id="A0A8J1XMA7"/>
<dbReference type="Proteomes" id="UP000749559">
    <property type="component" value="Unassembled WGS sequence"/>
</dbReference>
<dbReference type="GO" id="GO:0045087">
    <property type="term" value="P:innate immune response"/>
    <property type="evidence" value="ECO:0007669"/>
    <property type="project" value="TreeGrafter"/>
</dbReference>
<dbReference type="InterPro" id="IPR051631">
    <property type="entry name" value="Ankyrin-KH/SAM_domain"/>
</dbReference>